<dbReference type="CDD" id="cd00593">
    <property type="entry name" value="RIBOc"/>
    <property type="match status" value="1"/>
</dbReference>
<evidence type="ECO:0000313" key="10">
    <source>
        <dbReference type="EMBL" id="WMW25133.1"/>
    </source>
</evidence>
<dbReference type="InterPro" id="IPR036389">
    <property type="entry name" value="RNase_III_sf"/>
</dbReference>
<dbReference type="PROSITE" id="PS00517">
    <property type="entry name" value="RNASE_3_1"/>
    <property type="match status" value="1"/>
</dbReference>
<dbReference type="CDD" id="cd10845">
    <property type="entry name" value="DSRM_RNAse_III_family"/>
    <property type="match status" value="1"/>
</dbReference>
<sequence>MRVYSDLTVNGDDLEEFQEIIGFKFKDKSYLIQALLHGSLFSGDKEKLSAFRKVNGLENKDYEKLEYLGDSVLGLIIAEHAFHDNSINKYARSGGLTIEGVATKIRTVLASNESLKPVARKIKLSRFVLSEGHVNIDGKLSDIMEALIGAIYVDGGLDNANRNTETEGNYPAAKDFVYRFFEIDSALEKIADFNPKGMIQEIFHQNGLDNPCYKVLEEEGPDHEKQFTVGLYLKDKLLAIGSGNSKRKAEKAAAELHLKHLQEEHQESSSYNKTD</sequence>
<dbReference type="PANTHER" id="PTHR14950:SF37">
    <property type="entry name" value="ENDORIBONUCLEASE DICER"/>
    <property type="match status" value="1"/>
</dbReference>
<dbReference type="HAMAP" id="MF_00104">
    <property type="entry name" value="RNase_III"/>
    <property type="match status" value="1"/>
</dbReference>
<dbReference type="PANTHER" id="PTHR14950">
    <property type="entry name" value="DICER-RELATED"/>
    <property type="match status" value="1"/>
</dbReference>
<dbReference type="RefSeq" id="WP_309310941.1">
    <property type="nucleotide sequence ID" value="NZ_CP133592.1"/>
</dbReference>
<dbReference type="PROSITE" id="PS50137">
    <property type="entry name" value="DS_RBD"/>
    <property type="match status" value="1"/>
</dbReference>
<keyword evidence="4" id="KW-0378">Hydrolase</keyword>
<dbReference type="InterPro" id="IPR011907">
    <property type="entry name" value="RNase_III"/>
</dbReference>
<keyword evidence="2" id="KW-0479">Metal-binding</keyword>
<dbReference type="Proteomes" id="UP001182908">
    <property type="component" value="Chromosome"/>
</dbReference>
<evidence type="ECO:0000256" key="7">
    <source>
        <dbReference type="SAM" id="MobiDB-lite"/>
    </source>
</evidence>
<dbReference type="GO" id="GO:0046872">
    <property type="term" value="F:metal ion binding"/>
    <property type="evidence" value="ECO:0007669"/>
    <property type="project" value="UniProtKB-KW"/>
</dbReference>
<keyword evidence="6" id="KW-0694">RNA-binding</keyword>
<feature type="domain" description="DRBM" evidence="8">
    <location>
        <begin position="194"/>
        <end position="263"/>
    </location>
</feature>
<dbReference type="Gene3D" id="1.10.1520.10">
    <property type="entry name" value="Ribonuclease III domain"/>
    <property type="match status" value="1"/>
</dbReference>
<keyword evidence="1" id="KW-0540">Nuclease</keyword>
<dbReference type="InterPro" id="IPR014720">
    <property type="entry name" value="dsRBD_dom"/>
</dbReference>
<feature type="compositionally biased region" description="Basic and acidic residues" evidence="7">
    <location>
        <begin position="251"/>
        <end position="267"/>
    </location>
</feature>
<dbReference type="KEGG" id="mseb:RE474_13780"/>
<gene>
    <name evidence="10" type="ORF">RE474_13780</name>
</gene>
<dbReference type="GO" id="GO:0006364">
    <property type="term" value="P:rRNA processing"/>
    <property type="evidence" value="ECO:0007669"/>
    <property type="project" value="InterPro"/>
</dbReference>
<evidence type="ECO:0000256" key="2">
    <source>
        <dbReference type="ARBA" id="ARBA00022723"/>
    </source>
</evidence>
<organism evidence="10 11">
    <name type="scientific">Methanolobus sediminis</name>
    <dbReference type="NCBI Taxonomy" id="3072978"/>
    <lineage>
        <taxon>Archaea</taxon>
        <taxon>Methanobacteriati</taxon>
        <taxon>Methanobacteriota</taxon>
        <taxon>Stenosarchaea group</taxon>
        <taxon>Methanomicrobia</taxon>
        <taxon>Methanosarcinales</taxon>
        <taxon>Methanosarcinaceae</taxon>
        <taxon>Methanolobus</taxon>
    </lineage>
</organism>
<dbReference type="GeneID" id="84233807"/>
<dbReference type="GO" id="GO:0003723">
    <property type="term" value="F:RNA binding"/>
    <property type="evidence" value="ECO:0007669"/>
    <property type="project" value="UniProtKB-KW"/>
</dbReference>
<evidence type="ECO:0000256" key="3">
    <source>
        <dbReference type="ARBA" id="ARBA00022759"/>
    </source>
</evidence>
<dbReference type="GO" id="GO:0004525">
    <property type="term" value="F:ribonuclease III activity"/>
    <property type="evidence" value="ECO:0007669"/>
    <property type="project" value="InterPro"/>
</dbReference>
<accession>A0AA51UK98</accession>
<keyword evidence="3" id="KW-0255">Endonuclease</keyword>
<feature type="region of interest" description="Disordered" evidence="7">
    <location>
        <begin position="251"/>
        <end position="275"/>
    </location>
</feature>
<dbReference type="Pfam" id="PF14622">
    <property type="entry name" value="Ribonucleas_3_3"/>
    <property type="match status" value="1"/>
</dbReference>
<evidence type="ECO:0000256" key="4">
    <source>
        <dbReference type="ARBA" id="ARBA00022801"/>
    </source>
</evidence>
<dbReference type="Pfam" id="PF00035">
    <property type="entry name" value="dsrm"/>
    <property type="match status" value="1"/>
</dbReference>
<dbReference type="EMBL" id="CP133592">
    <property type="protein sequence ID" value="WMW25133.1"/>
    <property type="molecule type" value="Genomic_DNA"/>
</dbReference>
<keyword evidence="5" id="KW-0460">Magnesium</keyword>
<evidence type="ECO:0000259" key="8">
    <source>
        <dbReference type="PROSITE" id="PS50137"/>
    </source>
</evidence>
<dbReference type="Gene3D" id="3.30.160.20">
    <property type="match status" value="1"/>
</dbReference>
<reference evidence="10 11" key="1">
    <citation type="submission" date="2023-08" db="EMBL/GenBank/DDBJ databases">
        <title>Methanolobus mangrovi sp. nov. and Methanolobus sediminis sp. nov, two novel methylotrophic methanogens isolated from mangrove sediments in China.</title>
        <authorList>
            <person name="Zhou J."/>
        </authorList>
    </citation>
    <scope>NUCLEOTIDE SEQUENCE [LARGE SCALE GENOMIC DNA]</scope>
    <source>
        <strain evidence="10 11">FTZ6</strain>
    </source>
</reference>
<feature type="domain" description="RNase III" evidence="9">
    <location>
        <begin position="14"/>
        <end position="156"/>
    </location>
</feature>
<evidence type="ECO:0000256" key="6">
    <source>
        <dbReference type="ARBA" id="ARBA00022884"/>
    </source>
</evidence>
<name>A0AA51UK98_9EURY</name>
<dbReference type="AlphaFoldDB" id="A0AA51UK98"/>
<dbReference type="SUPFAM" id="SSF54768">
    <property type="entry name" value="dsRNA-binding domain-like"/>
    <property type="match status" value="1"/>
</dbReference>
<dbReference type="SMART" id="SM00535">
    <property type="entry name" value="RIBOc"/>
    <property type="match status" value="1"/>
</dbReference>
<dbReference type="SUPFAM" id="SSF69065">
    <property type="entry name" value="RNase III domain-like"/>
    <property type="match status" value="1"/>
</dbReference>
<keyword evidence="11" id="KW-1185">Reference proteome</keyword>
<evidence type="ECO:0000256" key="1">
    <source>
        <dbReference type="ARBA" id="ARBA00022722"/>
    </source>
</evidence>
<protein>
    <submittedName>
        <fullName evidence="10">DsRNA-binding protein</fullName>
    </submittedName>
</protein>
<dbReference type="PROSITE" id="PS50142">
    <property type="entry name" value="RNASE_3_2"/>
    <property type="match status" value="1"/>
</dbReference>
<evidence type="ECO:0000256" key="5">
    <source>
        <dbReference type="ARBA" id="ARBA00022842"/>
    </source>
</evidence>
<evidence type="ECO:0000313" key="11">
    <source>
        <dbReference type="Proteomes" id="UP001182908"/>
    </source>
</evidence>
<dbReference type="SMART" id="SM00358">
    <property type="entry name" value="DSRM"/>
    <property type="match status" value="1"/>
</dbReference>
<dbReference type="InterPro" id="IPR000999">
    <property type="entry name" value="RNase_III_dom"/>
</dbReference>
<evidence type="ECO:0000259" key="9">
    <source>
        <dbReference type="PROSITE" id="PS50142"/>
    </source>
</evidence>
<proteinExistence type="inferred from homology"/>